<dbReference type="GeneID" id="98181747"/>
<feature type="chain" id="PRO_5047165439" evidence="3">
    <location>
        <begin position="24"/>
        <end position="291"/>
    </location>
</feature>
<evidence type="ECO:0000256" key="1">
    <source>
        <dbReference type="SAM" id="MobiDB-lite"/>
    </source>
</evidence>
<feature type="compositionally biased region" description="Low complexity" evidence="1">
    <location>
        <begin position="83"/>
        <end position="94"/>
    </location>
</feature>
<evidence type="ECO:0000313" key="5">
    <source>
        <dbReference type="EMBL" id="GAB1320795.1"/>
    </source>
</evidence>
<evidence type="ECO:0000313" key="6">
    <source>
        <dbReference type="Proteomes" id="UP001628179"/>
    </source>
</evidence>
<evidence type="ECO:0000256" key="3">
    <source>
        <dbReference type="SAM" id="SignalP"/>
    </source>
</evidence>
<dbReference type="PANTHER" id="PTHR42028:SF1">
    <property type="entry name" value="YALI0E30657P"/>
    <property type="match status" value="1"/>
</dbReference>
<keyword evidence="2" id="KW-1133">Transmembrane helix</keyword>
<feature type="domain" description="DUF7137" evidence="4">
    <location>
        <begin position="115"/>
        <end position="252"/>
    </location>
</feature>
<protein>
    <submittedName>
        <fullName evidence="5">Ser-Thr-rich glycosyl-phosphatidyl-inositol-anchored membrane family-domain-containing protein</fullName>
    </submittedName>
</protein>
<gene>
    <name evidence="5" type="ORF">MFIFM68171_11005</name>
</gene>
<comment type="caution">
    <text evidence="5">The sequence shown here is derived from an EMBL/GenBank/DDBJ whole genome shotgun (WGS) entry which is preliminary data.</text>
</comment>
<dbReference type="InterPro" id="IPR055561">
    <property type="entry name" value="DUF7137"/>
</dbReference>
<accession>A0ABQ0GSS6</accession>
<keyword evidence="6" id="KW-1185">Reference proteome</keyword>
<feature type="region of interest" description="Disordered" evidence="1">
    <location>
        <begin position="40"/>
        <end position="116"/>
    </location>
</feature>
<keyword evidence="2" id="KW-0472">Membrane</keyword>
<sequence length="291" mass="30894">MKAPVSAGHLAVALLSLAPAVSGLSWPGWLPELDTLVVRQEGDSDSPSPTPTPTGGTDSNNEEDSESSTSGGRMTPITTNLNTGGITQTGTATGRPTGNATRTDPPRRTTFNPQDPAAGVVMVTPAVTAGYQLYKFGDFVTWGWNYTNLQGTPTAIDVLIRNSNVPQPWTLTQNMSFEEVGSYTWDTNEYTQRPEVVQTPLLTDQYTLIIHDSDGGPSDAPEPGYLAPFSGFIFGLYEGQPYEDTNDGWQCASCSGAMGGMNDRAVGAAVVMSAVTVLSFTWFVAGFGAYL</sequence>
<keyword evidence="3" id="KW-0732">Signal</keyword>
<dbReference type="EMBL" id="BAAFSV010000006">
    <property type="protein sequence ID" value="GAB1320795.1"/>
    <property type="molecule type" value="Genomic_DNA"/>
</dbReference>
<dbReference type="Pfam" id="PF23585">
    <property type="entry name" value="DUF7137"/>
    <property type="match status" value="1"/>
</dbReference>
<evidence type="ECO:0000259" key="4">
    <source>
        <dbReference type="Pfam" id="PF23585"/>
    </source>
</evidence>
<dbReference type="RefSeq" id="XP_070922525.1">
    <property type="nucleotide sequence ID" value="XM_071066424.1"/>
</dbReference>
<reference evidence="5 6" key="1">
    <citation type="submission" date="2024-09" db="EMBL/GenBank/DDBJ databases">
        <title>Itraconazole resistance in Madurella fahalii resulting from another homologue of gene encoding cytochrome P450 14-alpha sterol demethylase (CYP51).</title>
        <authorList>
            <person name="Yoshioka I."/>
            <person name="Fahal A.H."/>
            <person name="Kaneko S."/>
            <person name="Yaguchi T."/>
        </authorList>
    </citation>
    <scope>NUCLEOTIDE SEQUENCE [LARGE SCALE GENOMIC DNA]</scope>
    <source>
        <strain evidence="5 6">IFM 68171</strain>
    </source>
</reference>
<name>A0ABQ0GSS6_9PEZI</name>
<keyword evidence="2" id="KW-0812">Transmembrane</keyword>
<evidence type="ECO:0000256" key="2">
    <source>
        <dbReference type="SAM" id="Phobius"/>
    </source>
</evidence>
<dbReference type="PANTHER" id="PTHR42028">
    <property type="entry name" value="CHROMOSOME 1, WHOLE GENOME SHOTGUN SEQUENCE"/>
    <property type="match status" value="1"/>
</dbReference>
<proteinExistence type="predicted"/>
<dbReference type="Proteomes" id="UP001628179">
    <property type="component" value="Unassembled WGS sequence"/>
</dbReference>
<organism evidence="5 6">
    <name type="scientific">Madurella fahalii</name>
    <dbReference type="NCBI Taxonomy" id="1157608"/>
    <lineage>
        <taxon>Eukaryota</taxon>
        <taxon>Fungi</taxon>
        <taxon>Dikarya</taxon>
        <taxon>Ascomycota</taxon>
        <taxon>Pezizomycotina</taxon>
        <taxon>Sordariomycetes</taxon>
        <taxon>Sordariomycetidae</taxon>
        <taxon>Sordariales</taxon>
        <taxon>Sordariales incertae sedis</taxon>
        <taxon>Madurella</taxon>
    </lineage>
</organism>
<feature type="transmembrane region" description="Helical" evidence="2">
    <location>
        <begin position="265"/>
        <end position="290"/>
    </location>
</feature>
<feature type="signal peptide" evidence="3">
    <location>
        <begin position="1"/>
        <end position="23"/>
    </location>
</feature>